<dbReference type="PROSITE" id="PS51257">
    <property type="entry name" value="PROKAR_LIPOPROTEIN"/>
    <property type="match status" value="1"/>
</dbReference>
<dbReference type="RefSeq" id="WP_111626065.1">
    <property type="nucleotide sequence ID" value="NZ_QLLQ01000034.1"/>
</dbReference>
<evidence type="ECO:0008006" key="3">
    <source>
        <dbReference type="Google" id="ProtNLM"/>
    </source>
</evidence>
<protein>
    <recommendedName>
        <fullName evidence="3">Tetratricopeptide repeat protein</fullName>
    </recommendedName>
</protein>
<dbReference type="Gene3D" id="1.25.40.10">
    <property type="entry name" value="Tetratricopeptide repeat domain"/>
    <property type="match status" value="1"/>
</dbReference>
<comment type="caution">
    <text evidence="1">The sequence shown here is derived from an EMBL/GenBank/DDBJ whole genome shotgun (WGS) entry which is preliminary data.</text>
</comment>
<dbReference type="AlphaFoldDB" id="A0A327RNN6"/>
<reference evidence="1 2" key="1">
    <citation type="submission" date="2018-06" db="EMBL/GenBank/DDBJ databases">
        <title>Genomic Encyclopedia of Archaeal and Bacterial Type Strains, Phase II (KMG-II): from individual species to whole genera.</title>
        <authorList>
            <person name="Goeker M."/>
        </authorList>
    </citation>
    <scope>NUCLEOTIDE SEQUENCE [LARGE SCALE GENOMIC DNA]</scope>
    <source>
        <strain evidence="1 2">DSM 12408</strain>
    </source>
</reference>
<proteinExistence type="predicted"/>
<dbReference type="EMBL" id="QLLQ01000034">
    <property type="protein sequence ID" value="RAJ17532.1"/>
    <property type="molecule type" value="Genomic_DNA"/>
</dbReference>
<gene>
    <name evidence="1" type="ORF">LX77_03858</name>
</gene>
<name>A0A327RNN6_9FLAO</name>
<evidence type="ECO:0000313" key="1">
    <source>
        <dbReference type="EMBL" id="RAJ17532.1"/>
    </source>
</evidence>
<sequence>MRITLILVLLIIVGCASKRKTECNYITDYYPNTANAEVEFYLGNYQKAYNYYQKAFENCDAIKIGFLHDTDKFAKICAELGKDDLAIDYIKKTIDKGGTLNEFQNDKVFNDIFKTERGKKLIADYDKIREKYISTLNMNLRAELQAMIEIDQRLVGQQEKRDSVFKVNDKRLVEIFDEFGYPNEQVVGNYGIDFTSADPTILLLHTDDSIRINYFIPKVKEFVKNGKCPPYTLGTMYDNLELFNKQPQTHGTFESQNGGYANMISDLSKVNANRAEIGLPSLKMTKKIDSLRRQ</sequence>
<accession>A0A327RNN6</accession>
<dbReference type="InterPro" id="IPR011990">
    <property type="entry name" value="TPR-like_helical_dom_sf"/>
</dbReference>
<dbReference type="Proteomes" id="UP000248987">
    <property type="component" value="Unassembled WGS sequence"/>
</dbReference>
<evidence type="ECO:0000313" key="2">
    <source>
        <dbReference type="Proteomes" id="UP000248987"/>
    </source>
</evidence>
<keyword evidence="2" id="KW-1185">Reference proteome</keyword>
<organism evidence="1 2">
    <name type="scientific">Gelidibacter algens</name>
    <dbReference type="NCBI Taxonomy" id="49280"/>
    <lineage>
        <taxon>Bacteria</taxon>
        <taxon>Pseudomonadati</taxon>
        <taxon>Bacteroidota</taxon>
        <taxon>Flavobacteriia</taxon>
        <taxon>Flavobacteriales</taxon>
        <taxon>Flavobacteriaceae</taxon>
        <taxon>Gelidibacter</taxon>
    </lineage>
</organism>